<protein>
    <submittedName>
        <fullName evidence="3">Uncharacterized protein</fullName>
    </submittedName>
</protein>
<keyword evidence="2" id="KW-0812">Transmembrane</keyword>
<feature type="non-terminal residue" evidence="3">
    <location>
        <position position="276"/>
    </location>
</feature>
<keyword evidence="2" id="KW-0472">Membrane</keyword>
<gene>
    <name evidence="3" type="ORF">S01H4_48066</name>
</gene>
<evidence type="ECO:0000313" key="3">
    <source>
        <dbReference type="EMBL" id="GAG90285.1"/>
    </source>
</evidence>
<name>X1B5C2_9ZZZZ</name>
<sequence>ALSYAMELGETHPIAKLFQQKTAAEKPSASSGLIYYGLGLLAILAASGGVFWKYRSGAKESDESITVSAPVSDSKSLSESKTEKKPTRVTNISERLRSLKKQCIELGSQIDALKNTLEDLAKDSHLTVAAKAKELITSMLPLQAFEKFATKIAAQSASAIDVEELLKLETSYKDYQSKSTSIDTEITKLSKQSAEIAAVKNDALQLKKEYELLLSMLGYPESLQDEKQLTTSQLALGDYDILKRLAMAVKQSHESTDIELNRKLRVLHTTLQQKVA</sequence>
<evidence type="ECO:0000256" key="2">
    <source>
        <dbReference type="SAM" id="Phobius"/>
    </source>
</evidence>
<evidence type="ECO:0000256" key="1">
    <source>
        <dbReference type="SAM" id="Coils"/>
    </source>
</evidence>
<feature type="transmembrane region" description="Helical" evidence="2">
    <location>
        <begin position="33"/>
        <end position="52"/>
    </location>
</feature>
<keyword evidence="1" id="KW-0175">Coiled coil</keyword>
<keyword evidence="2" id="KW-1133">Transmembrane helix</keyword>
<dbReference type="AlphaFoldDB" id="X1B5C2"/>
<feature type="non-terminal residue" evidence="3">
    <location>
        <position position="1"/>
    </location>
</feature>
<comment type="caution">
    <text evidence="3">The sequence shown here is derived from an EMBL/GenBank/DDBJ whole genome shotgun (WGS) entry which is preliminary data.</text>
</comment>
<accession>X1B5C2</accession>
<proteinExistence type="predicted"/>
<dbReference type="EMBL" id="BART01027056">
    <property type="protein sequence ID" value="GAG90285.1"/>
    <property type="molecule type" value="Genomic_DNA"/>
</dbReference>
<feature type="coiled-coil region" evidence="1">
    <location>
        <begin position="96"/>
        <end position="123"/>
    </location>
</feature>
<organism evidence="3">
    <name type="scientific">marine sediment metagenome</name>
    <dbReference type="NCBI Taxonomy" id="412755"/>
    <lineage>
        <taxon>unclassified sequences</taxon>
        <taxon>metagenomes</taxon>
        <taxon>ecological metagenomes</taxon>
    </lineage>
</organism>
<reference evidence="3" key="1">
    <citation type="journal article" date="2014" name="Front. Microbiol.">
        <title>High frequency of phylogenetically diverse reductive dehalogenase-homologous genes in deep subseafloor sedimentary metagenomes.</title>
        <authorList>
            <person name="Kawai M."/>
            <person name="Futagami T."/>
            <person name="Toyoda A."/>
            <person name="Takaki Y."/>
            <person name="Nishi S."/>
            <person name="Hori S."/>
            <person name="Arai W."/>
            <person name="Tsubouchi T."/>
            <person name="Morono Y."/>
            <person name="Uchiyama I."/>
            <person name="Ito T."/>
            <person name="Fujiyama A."/>
            <person name="Inagaki F."/>
            <person name="Takami H."/>
        </authorList>
    </citation>
    <scope>NUCLEOTIDE SEQUENCE</scope>
    <source>
        <strain evidence="3">Expedition CK06-06</strain>
    </source>
</reference>